<comment type="caution">
    <text evidence="2">The sequence shown here is derived from an EMBL/GenBank/DDBJ whole genome shotgun (WGS) entry which is preliminary data.</text>
</comment>
<evidence type="ECO:0000256" key="1">
    <source>
        <dbReference type="SAM" id="SignalP"/>
    </source>
</evidence>
<name>A0A6L6QB31_9BURK</name>
<reference evidence="2 3" key="1">
    <citation type="submission" date="2019-11" db="EMBL/GenBank/DDBJ databases">
        <title>Type strains purchased from KCTC, JCM and DSMZ.</title>
        <authorList>
            <person name="Lu H."/>
        </authorList>
    </citation>
    <scope>NUCLEOTIDE SEQUENCE [LARGE SCALE GENOMIC DNA]</scope>
    <source>
        <strain evidence="2 3">JCM 31587</strain>
    </source>
</reference>
<gene>
    <name evidence="2" type="ORF">GM658_02175</name>
</gene>
<dbReference type="OrthoDB" id="1089471at2"/>
<feature type="signal peptide" evidence="1">
    <location>
        <begin position="1"/>
        <end position="29"/>
    </location>
</feature>
<dbReference type="InterPro" id="IPR017853">
    <property type="entry name" value="GH"/>
</dbReference>
<evidence type="ECO:0008006" key="4">
    <source>
        <dbReference type="Google" id="ProtNLM"/>
    </source>
</evidence>
<feature type="chain" id="PRO_5026809447" description="GH18 domain-containing protein" evidence="1">
    <location>
        <begin position="30"/>
        <end position="668"/>
    </location>
</feature>
<accession>A0A6L6QB31</accession>
<protein>
    <recommendedName>
        <fullName evidence="4">GH18 domain-containing protein</fullName>
    </recommendedName>
</protein>
<dbReference type="AlphaFoldDB" id="A0A6L6QB31"/>
<dbReference type="Proteomes" id="UP000472320">
    <property type="component" value="Unassembled WGS sequence"/>
</dbReference>
<dbReference type="RefSeq" id="WP_155452359.1">
    <property type="nucleotide sequence ID" value="NZ_WNKX01000001.1"/>
</dbReference>
<evidence type="ECO:0000313" key="3">
    <source>
        <dbReference type="Proteomes" id="UP000472320"/>
    </source>
</evidence>
<evidence type="ECO:0000313" key="2">
    <source>
        <dbReference type="EMBL" id="MTW09395.1"/>
    </source>
</evidence>
<keyword evidence="3" id="KW-1185">Reference proteome</keyword>
<dbReference type="EMBL" id="WNKX01000001">
    <property type="protein sequence ID" value="MTW09395.1"/>
    <property type="molecule type" value="Genomic_DNA"/>
</dbReference>
<sequence>MDTNGCMKVVHRALSLLALCGFAGSAAWAATGYNGVYGGGPMYKHVASNISEIKNSGFTEVIVWSVQVTAAGDLNFNGEFPLTSGGVYVGNNTWPNFAADLATMKQGTAKRITFSVGSSNANPSDFDHVKSLVQSQGTGSSSILYKSFLALKQAIPSLDAIDFDDESTYDSASMSQFAVMLGNLGYKVTMSPYTNSAFWTSVVSNINTQLPGTVDGVHLQAYSGGAGNSPCSGWNFGSVPVFPGLWDSNYTPPTLQTKMAGWKSQCGITGGFLWLYDDIAGKTYNGQNSAQAYATAINNALGIDPYPPGAYDVQAISTDGTAITNGGIDGSGYAYSSNLLGSSVTWNGNAFALGAANTLDAWYNTTVGLPAGQYNTFSILATGLQGNQVSQTFVVNYSDGTSTTISQSMSDWFSPQNYAGESKAVTMAYRNGPTGAKDNRTFYLYGYSFAINSAKTVTSVTLPSNRNVVVLAGVLSNTAAPPPGTPVSLSTVFSRGGVYTDGTKFGSCSLTCTGGGLDNGGYAFSSNLLGSSTTLNGVKYNYGTANANNAVSATGQTLQLPAGQYASLRMMATAVGGNQTSQAFKVNYTDGTSTTFTQSMSDWFTPQSYAGELDAVPMSYRDTNNGGRDSRTFHLYNYTFALNSAKNVQNVVFPNNANVEVLAMTLVP</sequence>
<organism evidence="2 3">
    <name type="scientific">Massilia eburnea</name>
    <dbReference type="NCBI Taxonomy" id="1776165"/>
    <lineage>
        <taxon>Bacteria</taxon>
        <taxon>Pseudomonadati</taxon>
        <taxon>Pseudomonadota</taxon>
        <taxon>Betaproteobacteria</taxon>
        <taxon>Burkholderiales</taxon>
        <taxon>Oxalobacteraceae</taxon>
        <taxon>Telluria group</taxon>
        <taxon>Massilia</taxon>
    </lineage>
</organism>
<dbReference type="SUPFAM" id="SSF51445">
    <property type="entry name" value="(Trans)glycosidases"/>
    <property type="match status" value="1"/>
</dbReference>
<keyword evidence="1" id="KW-0732">Signal</keyword>
<proteinExistence type="predicted"/>